<gene>
    <name evidence="5" type="primary">UBQLN4</name>
    <name evidence="5" type="ORF">Ciccas_009576</name>
</gene>
<dbReference type="SUPFAM" id="SSF46934">
    <property type="entry name" value="UBA-like"/>
    <property type="match status" value="1"/>
</dbReference>
<dbReference type="InterPro" id="IPR029071">
    <property type="entry name" value="Ubiquitin-like_domsf"/>
</dbReference>
<dbReference type="PANTHER" id="PTHR10677:SF3">
    <property type="entry name" value="FI07626P-RELATED"/>
    <property type="match status" value="1"/>
</dbReference>
<dbReference type="Pfam" id="PF00627">
    <property type="entry name" value="UBA"/>
    <property type="match status" value="1"/>
</dbReference>
<name>A0ABD2PXM2_9PLAT</name>
<dbReference type="Pfam" id="PF00240">
    <property type="entry name" value="ubiquitin"/>
    <property type="match status" value="1"/>
</dbReference>
<proteinExistence type="predicted"/>
<feature type="compositionally biased region" description="Low complexity" evidence="2">
    <location>
        <begin position="243"/>
        <end position="259"/>
    </location>
</feature>
<evidence type="ECO:0000313" key="6">
    <source>
        <dbReference type="Proteomes" id="UP001626550"/>
    </source>
</evidence>
<feature type="domain" description="Ubiquitin-like" evidence="4">
    <location>
        <begin position="1"/>
        <end position="51"/>
    </location>
</feature>
<organism evidence="5 6">
    <name type="scientific">Cichlidogyrus casuarinus</name>
    <dbReference type="NCBI Taxonomy" id="1844966"/>
    <lineage>
        <taxon>Eukaryota</taxon>
        <taxon>Metazoa</taxon>
        <taxon>Spiralia</taxon>
        <taxon>Lophotrochozoa</taxon>
        <taxon>Platyhelminthes</taxon>
        <taxon>Monogenea</taxon>
        <taxon>Monopisthocotylea</taxon>
        <taxon>Dactylogyridea</taxon>
        <taxon>Ancyrocephalidae</taxon>
        <taxon>Cichlidogyrus</taxon>
    </lineage>
</organism>
<dbReference type="InterPro" id="IPR015496">
    <property type="entry name" value="Ubiquilin"/>
</dbReference>
<reference evidence="5 6" key="1">
    <citation type="submission" date="2024-11" db="EMBL/GenBank/DDBJ databases">
        <title>Adaptive evolution of stress response genes in parasites aligns with host niche diversity.</title>
        <authorList>
            <person name="Hahn C."/>
            <person name="Resl P."/>
        </authorList>
    </citation>
    <scope>NUCLEOTIDE SEQUENCE [LARGE SCALE GENOMIC DNA]</scope>
    <source>
        <strain evidence="5">EGGRZ-B1_66</strain>
        <tissue evidence="5">Body</tissue>
    </source>
</reference>
<dbReference type="PANTHER" id="PTHR10677">
    <property type="entry name" value="UBIQUILIN"/>
    <property type="match status" value="1"/>
</dbReference>
<dbReference type="InterPro" id="IPR000626">
    <property type="entry name" value="Ubiquitin-like_dom"/>
</dbReference>
<feature type="domain" description="UBA" evidence="3">
    <location>
        <begin position="419"/>
        <end position="460"/>
    </location>
</feature>
<dbReference type="InterPro" id="IPR009060">
    <property type="entry name" value="UBA-like_sf"/>
</dbReference>
<feature type="compositionally biased region" description="Polar residues" evidence="2">
    <location>
        <begin position="224"/>
        <end position="233"/>
    </location>
</feature>
<evidence type="ECO:0000256" key="1">
    <source>
        <dbReference type="ARBA" id="ARBA00071717"/>
    </source>
</evidence>
<evidence type="ECO:0000259" key="3">
    <source>
        <dbReference type="PROSITE" id="PS50030"/>
    </source>
</evidence>
<feature type="compositionally biased region" description="Polar residues" evidence="2">
    <location>
        <begin position="260"/>
        <end position="273"/>
    </location>
</feature>
<dbReference type="CDD" id="cd14399">
    <property type="entry name" value="UBA_PLICs"/>
    <property type="match status" value="1"/>
</dbReference>
<dbReference type="FunFam" id="1.10.260.100:FF:000001">
    <property type="entry name" value="Ubiquilin 1"/>
    <property type="match status" value="1"/>
</dbReference>
<accession>A0ABD2PXM2</accession>
<feature type="non-terminal residue" evidence="5">
    <location>
        <position position="1"/>
    </location>
</feature>
<dbReference type="SUPFAM" id="SSF54236">
    <property type="entry name" value="Ubiquitin-like"/>
    <property type="match status" value="1"/>
</dbReference>
<dbReference type="InterPro" id="IPR015940">
    <property type="entry name" value="UBA"/>
</dbReference>
<feature type="region of interest" description="Disordered" evidence="2">
    <location>
        <begin position="368"/>
        <end position="392"/>
    </location>
</feature>
<protein>
    <recommendedName>
        <fullName evidence="1">Ubiquilin</fullName>
    </recommendedName>
</protein>
<evidence type="ECO:0000313" key="5">
    <source>
        <dbReference type="EMBL" id="KAL3311838.1"/>
    </source>
</evidence>
<dbReference type="Pfam" id="PF23195">
    <property type="entry name" value="UBQLN1"/>
    <property type="match status" value="1"/>
</dbReference>
<evidence type="ECO:0000259" key="4">
    <source>
        <dbReference type="PROSITE" id="PS50053"/>
    </source>
</evidence>
<keyword evidence="6" id="KW-1185">Reference proteome</keyword>
<dbReference type="PROSITE" id="PS50053">
    <property type="entry name" value="UBIQUITIN_2"/>
    <property type="match status" value="1"/>
</dbReference>
<comment type="caution">
    <text evidence="5">The sequence shown here is derived from an EMBL/GenBank/DDBJ whole genome shotgun (WGS) entry which is preliminary data.</text>
</comment>
<dbReference type="Gene3D" id="1.10.260.100">
    <property type="match status" value="1"/>
</dbReference>
<dbReference type="PROSITE" id="PS50030">
    <property type="entry name" value="UBA"/>
    <property type="match status" value="1"/>
</dbReference>
<feature type="region of interest" description="Disordered" evidence="2">
    <location>
        <begin position="48"/>
        <end position="82"/>
    </location>
</feature>
<dbReference type="Gene3D" id="3.10.20.90">
    <property type="entry name" value="Phosphatidylinositol 3-kinase Catalytic Subunit, Chain A, domain 1"/>
    <property type="match status" value="1"/>
</dbReference>
<feature type="region of interest" description="Disordered" evidence="2">
    <location>
        <begin position="216"/>
        <end position="273"/>
    </location>
</feature>
<dbReference type="Proteomes" id="UP001626550">
    <property type="component" value="Unassembled WGS sequence"/>
</dbReference>
<sequence>LKSAASRAFEVPVDRICLIYSGKILQDEQTLESNKIKDKVTVHMVVRNPKPTNPSPGGISATSAGQVIPPGNPPSQSSAPGLEAFINSAGTANGFAGMQRNLQSRIMQNPEMLNEIMDNPITQSLMSNPEVMRSLIESNPQMRSVVENNPELGRMMSDPQMLRQAMEVMRNPAMMQEMVRNYDQAVSNLESIPGGMSHLTRIYRDVQEPLMQATEGNNPFADLASSNTDTNVPTDGPMPNPWAPQSTTAQQTNTTQSNPLLNATSNPSGIASAMNQPYMRNMMEAVTSNPQLMQELISHSPLTQNMDASTREAMTAMLPQLTNQMSQPEFQQMLTNPRAMQAMAQIQEGMRILQEEVPGYANILFGGNRFNPNPPTSNATGNNQAATDNNQPELGNLLASMMNTLSTAQGRNPQQPPEQLYERQLEQMASMGFLDRQANLRALTATFGDVNAAIDRLLTNGN</sequence>
<dbReference type="AlphaFoldDB" id="A0ABD2PXM2"/>
<dbReference type="InterPro" id="IPR006636">
    <property type="entry name" value="STI1_HS-bd"/>
</dbReference>
<dbReference type="FunFam" id="1.10.8.10:FF:000079">
    <property type="entry name" value="Ubiquitin family protein"/>
    <property type="match status" value="1"/>
</dbReference>
<dbReference type="Gene3D" id="1.10.8.10">
    <property type="entry name" value="DNA helicase RuvA subunit, C-terminal domain"/>
    <property type="match status" value="1"/>
</dbReference>
<dbReference type="SMART" id="SM00165">
    <property type="entry name" value="UBA"/>
    <property type="match status" value="1"/>
</dbReference>
<dbReference type="SMART" id="SM00727">
    <property type="entry name" value="STI1"/>
    <property type="match status" value="4"/>
</dbReference>
<evidence type="ECO:0000256" key="2">
    <source>
        <dbReference type="SAM" id="MobiDB-lite"/>
    </source>
</evidence>
<feature type="compositionally biased region" description="Polar residues" evidence="2">
    <location>
        <begin position="376"/>
        <end position="392"/>
    </location>
</feature>
<dbReference type="EMBL" id="JBJKFK010001992">
    <property type="protein sequence ID" value="KAL3311838.1"/>
    <property type="molecule type" value="Genomic_DNA"/>
</dbReference>